<name>A0A101LVJ3_PICGL</name>
<organism evidence="1">
    <name type="scientific">Picea glauca</name>
    <name type="common">White spruce</name>
    <name type="synonym">Pinus glauca</name>
    <dbReference type="NCBI Taxonomy" id="3330"/>
    <lineage>
        <taxon>Eukaryota</taxon>
        <taxon>Viridiplantae</taxon>
        <taxon>Streptophyta</taxon>
        <taxon>Embryophyta</taxon>
        <taxon>Tracheophyta</taxon>
        <taxon>Spermatophyta</taxon>
        <taxon>Pinopsida</taxon>
        <taxon>Pinidae</taxon>
        <taxon>Conifers I</taxon>
        <taxon>Pinales</taxon>
        <taxon>Pinaceae</taxon>
        <taxon>Picea</taxon>
    </lineage>
</organism>
<dbReference type="EMBL" id="LKAM01000013">
    <property type="protein sequence ID" value="KUM46127.1"/>
    <property type="molecule type" value="Genomic_DNA"/>
</dbReference>
<evidence type="ECO:0000313" key="1">
    <source>
        <dbReference type="EMBL" id="KUM46127.1"/>
    </source>
</evidence>
<protein>
    <submittedName>
        <fullName evidence="1">Uncharacterized protein</fullName>
    </submittedName>
</protein>
<reference evidence="1" key="1">
    <citation type="journal article" date="2015" name="Genome Biol. Evol.">
        <title>Organellar Genomes of White Spruce (Picea glauca): Assembly and Annotation.</title>
        <authorList>
            <person name="Jackman S.D."/>
            <person name="Warren R.L."/>
            <person name="Gibb E.A."/>
            <person name="Vandervalk B.P."/>
            <person name="Mohamadi H."/>
            <person name="Chu J."/>
            <person name="Raymond A."/>
            <person name="Pleasance S."/>
            <person name="Coope R."/>
            <person name="Wildung M.R."/>
            <person name="Ritland C.E."/>
            <person name="Bousquet J."/>
            <person name="Jones S.J."/>
            <person name="Bohlmann J."/>
            <person name="Birol I."/>
        </authorList>
    </citation>
    <scope>NUCLEOTIDE SEQUENCE [LARGE SCALE GENOMIC DNA]</scope>
    <source>
        <tissue evidence="1">Flushing bud</tissue>
    </source>
</reference>
<dbReference type="AlphaFoldDB" id="A0A101LVJ3"/>
<accession>A0A101LVJ3</accession>
<geneLocation type="mitochondrion" evidence="1"/>
<keyword evidence="1" id="KW-0496">Mitochondrion</keyword>
<comment type="caution">
    <text evidence="1">The sequence shown here is derived from an EMBL/GenBank/DDBJ whole genome shotgun (WGS) entry which is preliminary data.</text>
</comment>
<sequence>MVKAFGLPITPHLHPYRLVWVTDDALTPCWCPTPALSHSLWALFSAIRWSAM</sequence>
<proteinExistence type="predicted"/>
<gene>
    <name evidence="1" type="ORF">ABT39_MTgene1933</name>
</gene>